<gene>
    <name evidence="7" type="primary">Dmoj\GI10850</name>
    <name evidence="7" type="ORF">Dmoj_GI10850</name>
</gene>
<dbReference type="HOGENOM" id="CLU_030130_1_0_1"/>
<dbReference type="PROSITE" id="PS50263">
    <property type="entry name" value="CN_HYDROLASE"/>
    <property type="match status" value="1"/>
</dbReference>
<evidence type="ECO:0000256" key="3">
    <source>
        <dbReference type="ARBA" id="ARBA00039118"/>
    </source>
</evidence>
<dbReference type="AlphaFoldDB" id="B4KCX2"/>
<dbReference type="Gene3D" id="3.60.110.10">
    <property type="entry name" value="Carbon-nitrogen hydrolase"/>
    <property type="match status" value="1"/>
</dbReference>
<dbReference type="InterPro" id="IPR036526">
    <property type="entry name" value="C-N_Hydrolase_sf"/>
</dbReference>
<dbReference type="CDD" id="cd07572">
    <property type="entry name" value="nit"/>
    <property type="match status" value="1"/>
</dbReference>
<evidence type="ECO:0000256" key="4">
    <source>
        <dbReference type="ARBA" id="ARBA00041576"/>
    </source>
</evidence>
<dbReference type="GO" id="GO:0006541">
    <property type="term" value="P:glutamine metabolic process"/>
    <property type="evidence" value="ECO:0007669"/>
    <property type="project" value="TreeGrafter"/>
</dbReference>
<dbReference type="PANTHER" id="PTHR23088">
    <property type="entry name" value="NITRILASE-RELATED"/>
    <property type="match status" value="1"/>
</dbReference>
<reference evidence="7 8" key="1">
    <citation type="journal article" date="2007" name="Nature">
        <title>Evolution of genes and genomes on the Drosophila phylogeny.</title>
        <authorList>
            <consortium name="Drosophila 12 Genomes Consortium"/>
            <person name="Clark A.G."/>
            <person name="Eisen M.B."/>
            <person name="Smith D.R."/>
            <person name="Bergman C.M."/>
            <person name="Oliver B."/>
            <person name="Markow T.A."/>
            <person name="Kaufman T.C."/>
            <person name="Kellis M."/>
            <person name="Gelbart W."/>
            <person name="Iyer V.N."/>
            <person name="Pollard D.A."/>
            <person name="Sackton T.B."/>
            <person name="Larracuente A.M."/>
            <person name="Singh N.D."/>
            <person name="Abad J.P."/>
            <person name="Abt D.N."/>
            <person name="Adryan B."/>
            <person name="Aguade M."/>
            <person name="Akashi H."/>
            <person name="Anderson W.W."/>
            <person name="Aquadro C.F."/>
            <person name="Ardell D.H."/>
            <person name="Arguello R."/>
            <person name="Artieri C.G."/>
            <person name="Barbash D.A."/>
            <person name="Barker D."/>
            <person name="Barsanti P."/>
            <person name="Batterham P."/>
            <person name="Batzoglou S."/>
            <person name="Begun D."/>
            <person name="Bhutkar A."/>
            <person name="Blanco E."/>
            <person name="Bosak S.A."/>
            <person name="Bradley R.K."/>
            <person name="Brand A.D."/>
            <person name="Brent M.R."/>
            <person name="Brooks A.N."/>
            <person name="Brown R.H."/>
            <person name="Butlin R.K."/>
            <person name="Caggese C."/>
            <person name="Calvi B.R."/>
            <person name="Bernardo de Carvalho A."/>
            <person name="Caspi A."/>
            <person name="Castrezana S."/>
            <person name="Celniker S.E."/>
            <person name="Chang J.L."/>
            <person name="Chapple C."/>
            <person name="Chatterji S."/>
            <person name="Chinwalla A."/>
            <person name="Civetta A."/>
            <person name="Clifton S.W."/>
            <person name="Comeron J.M."/>
            <person name="Costello J.C."/>
            <person name="Coyne J.A."/>
            <person name="Daub J."/>
            <person name="David R.G."/>
            <person name="Delcher A.L."/>
            <person name="Delehaunty K."/>
            <person name="Do C.B."/>
            <person name="Ebling H."/>
            <person name="Edwards K."/>
            <person name="Eickbush T."/>
            <person name="Evans J.D."/>
            <person name="Filipski A."/>
            <person name="Findeiss S."/>
            <person name="Freyhult E."/>
            <person name="Fulton L."/>
            <person name="Fulton R."/>
            <person name="Garcia A.C."/>
            <person name="Gardiner A."/>
            <person name="Garfield D.A."/>
            <person name="Garvin B.E."/>
            <person name="Gibson G."/>
            <person name="Gilbert D."/>
            <person name="Gnerre S."/>
            <person name="Godfrey J."/>
            <person name="Good R."/>
            <person name="Gotea V."/>
            <person name="Gravely B."/>
            <person name="Greenberg A.J."/>
            <person name="Griffiths-Jones S."/>
            <person name="Gross S."/>
            <person name="Guigo R."/>
            <person name="Gustafson E.A."/>
            <person name="Haerty W."/>
            <person name="Hahn M.W."/>
            <person name="Halligan D.L."/>
            <person name="Halpern A.L."/>
            <person name="Halter G.M."/>
            <person name="Han M.V."/>
            <person name="Heger A."/>
            <person name="Hillier L."/>
            <person name="Hinrichs A.S."/>
            <person name="Holmes I."/>
            <person name="Hoskins R.A."/>
            <person name="Hubisz M.J."/>
            <person name="Hultmark D."/>
            <person name="Huntley M.A."/>
            <person name="Jaffe D.B."/>
            <person name="Jagadeeshan S."/>
            <person name="Jeck W.R."/>
            <person name="Johnson J."/>
            <person name="Jones C.D."/>
            <person name="Jordan W.C."/>
            <person name="Karpen G.H."/>
            <person name="Kataoka E."/>
            <person name="Keightley P.D."/>
            <person name="Kheradpour P."/>
            <person name="Kirkness E.F."/>
            <person name="Koerich L.B."/>
            <person name="Kristiansen K."/>
            <person name="Kudrna D."/>
            <person name="Kulathinal R.J."/>
            <person name="Kumar S."/>
            <person name="Kwok R."/>
            <person name="Lander E."/>
            <person name="Langley C.H."/>
            <person name="Lapoint R."/>
            <person name="Lazzaro B.P."/>
            <person name="Lee S.J."/>
            <person name="Levesque L."/>
            <person name="Li R."/>
            <person name="Lin C.F."/>
            <person name="Lin M.F."/>
            <person name="Lindblad-Toh K."/>
            <person name="Llopart A."/>
            <person name="Long M."/>
            <person name="Low L."/>
            <person name="Lozovsky E."/>
            <person name="Lu J."/>
            <person name="Luo M."/>
            <person name="Machado C.A."/>
            <person name="Makalowski W."/>
            <person name="Marzo M."/>
            <person name="Matsuda M."/>
            <person name="Matzkin L."/>
            <person name="McAllister B."/>
            <person name="McBride C.S."/>
            <person name="McKernan B."/>
            <person name="McKernan K."/>
            <person name="Mendez-Lago M."/>
            <person name="Minx P."/>
            <person name="Mollenhauer M.U."/>
            <person name="Montooth K."/>
            <person name="Mount S.M."/>
            <person name="Mu X."/>
            <person name="Myers E."/>
            <person name="Negre B."/>
            <person name="Newfeld S."/>
            <person name="Nielsen R."/>
            <person name="Noor M.A."/>
            <person name="O'Grady P."/>
            <person name="Pachter L."/>
            <person name="Papaceit M."/>
            <person name="Parisi M.J."/>
            <person name="Parisi M."/>
            <person name="Parts L."/>
            <person name="Pedersen J.S."/>
            <person name="Pesole G."/>
            <person name="Phillippy A.M."/>
            <person name="Ponting C.P."/>
            <person name="Pop M."/>
            <person name="Porcelli D."/>
            <person name="Powell J.R."/>
            <person name="Prohaska S."/>
            <person name="Pruitt K."/>
            <person name="Puig M."/>
            <person name="Quesneville H."/>
            <person name="Ram K.R."/>
            <person name="Rand D."/>
            <person name="Rasmussen M.D."/>
            <person name="Reed L.K."/>
            <person name="Reenan R."/>
            <person name="Reily A."/>
            <person name="Remington K.A."/>
            <person name="Rieger T.T."/>
            <person name="Ritchie M.G."/>
            <person name="Robin C."/>
            <person name="Rogers Y.H."/>
            <person name="Rohde C."/>
            <person name="Rozas J."/>
            <person name="Rubenfield M.J."/>
            <person name="Ruiz A."/>
            <person name="Russo S."/>
            <person name="Salzberg S.L."/>
            <person name="Sanchez-Gracia A."/>
            <person name="Saranga D.J."/>
            <person name="Sato H."/>
            <person name="Schaeffer S.W."/>
            <person name="Schatz M.C."/>
            <person name="Schlenke T."/>
            <person name="Schwartz R."/>
            <person name="Segarra C."/>
            <person name="Singh R.S."/>
            <person name="Sirot L."/>
            <person name="Sirota M."/>
            <person name="Sisneros N.B."/>
            <person name="Smith C.D."/>
            <person name="Smith T.F."/>
            <person name="Spieth J."/>
            <person name="Stage D.E."/>
            <person name="Stark A."/>
            <person name="Stephan W."/>
            <person name="Strausberg R.L."/>
            <person name="Strempel S."/>
            <person name="Sturgill D."/>
            <person name="Sutton G."/>
            <person name="Sutton G.G."/>
            <person name="Tao W."/>
            <person name="Teichmann S."/>
            <person name="Tobari Y.N."/>
            <person name="Tomimura Y."/>
            <person name="Tsolas J.M."/>
            <person name="Valente V.L."/>
            <person name="Venter E."/>
            <person name="Venter J.C."/>
            <person name="Vicario S."/>
            <person name="Vieira F.G."/>
            <person name="Vilella A.J."/>
            <person name="Villasante A."/>
            <person name="Walenz B."/>
            <person name="Wang J."/>
            <person name="Wasserman M."/>
            <person name="Watts T."/>
            <person name="Wilson D."/>
            <person name="Wilson R.K."/>
            <person name="Wing R.A."/>
            <person name="Wolfner M.F."/>
            <person name="Wong A."/>
            <person name="Wong G.K."/>
            <person name="Wu C.I."/>
            <person name="Wu G."/>
            <person name="Yamamoto D."/>
            <person name="Yang H.P."/>
            <person name="Yang S.P."/>
            <person name="Yorke J.A."/>
            <person name="Yoshida K."/>
            <person name="Zdobnov E."/>
            <person name="Zhang P."/>
            <person name="Zhang Y."/>
            <person name="Zimin A.V."/>
            <person name="Baldwin J."/>
            <person name="Abdouelleil A."/>
            <person name="Abdulkadir J."/>
            <person name="Abebe A."/>
            <person name="Abera B."/>
            <person name="Abreu J."/>
            <person name="Acer S.C."/>
            <person name="Aftuck L."/>
            <person name="Alexander A."/>
            <person name="An P."/>
            <person name="Anderson E."/>
            <person name="Anderson S."/>
            <person name="Arachi H."/>
            <person name="Azer M."/>
            <person name="Bachantsang P."/>
            <person name="Barry A."/>
            <person name="Bayul T."/>
            <person name="Berlin A."/>
            <person name="Bessette D."/>
            <person name="Bloom T."/>
            <person name="Blye J."/>
            <person name="Boguslavskiy L."/>
            <person name="Bonnet C."/>
            <person name="Boukhgalter B."/>
            <person name="Bourzgui I."/>
            <person name="Brown A."/>
            <person name="Cahill P."/>
            <person name="Channer S."/>
            <person name="Cheshatsang Y."/>
            <person name="Chuda L."/>
            <person name="Citroen M."/>
            <person name="Collymore A."/>
            <person name="Cooke P."/>
            <person name="Costello M."/>
            <person name="D'Aco K."/>
            <person name="Daza R."/>
            <person name="De Haan G."/>
            <person name="DeGray S."/>
            <person name="DeMaso C."/>
            <person name="Dhargay N."/>
            <person name="Dooley K."/>
            <person name="Dooley E."/>
            <person name="Doricent M."/>
            <person name="Dorje P."/>
            <person name="Dorjee K."/>
            <person name="Dupes A."/>
            <person name="Elong R."/>
            <person name="Falk J."/>
            <person name="Farina A."/>
            <person name="Faro S."/>
            <person name="Ferguson D."/>
            <person name="Fisher S."/>
            <person name="Foley C.D."/>
            <person name="Franke A."/>
            <person name="Friedrich D."/>
            <person name="Gadbois L."/>
            <person name="Gearin G."/>
            <person name="Gearin C.R."/>
            <person name="Giannoukos G."/>
            <person name="Goode T."/>
            <person name="Graham J."/>
            <person name="Grandbois E."/>
            <person name="Grewal S."/>
            <person name="Gyaltsen K."/>
            <person name="Hafez N."/>
            <person name="Hagos B."/>
            <person name="Hall J."/>
            <person name="Henson C."/>
            <person name="Hollinger A."/>
            <person name="Honan T."/>
            <person name="Huard M.D."/>
            <person name="Hughes L."/>
            <person name="Hurhula B."/>
            <person name="Husby M.E."/>
            <person name="Kamat A."/>
            <person name="Kanga B."/>
            <person name="Kashin S."/>
            <person name="Khazanovich D."/>
            <person name="Kisner P."/>
            <person name="Lance K."/>
            <person name="Lara M."/>
            <person name="Lee W."/>
            <person name="Lennon N."/>
            <person name="Letendre F."/>
            <person name="LeVine R."/>
            <person name="Lipovsky A."/>
            <person name="Liu X."/>
            <person name="Liu J."/>
            <person name="Liu S."/>
            <person name="Lokyitsang T."/>
            <person name="Lokyitsang Y."/>
            <person name="Lubonja R."/>
            <person name="Lui A."/>
            <person name="MacDonald P."/>
            <person name="Magnisalis V."/>
            <person name="Maru K."/>
            <person name="Matthews C."/>
            <person name="McCusker W."/>
            <person name="McDonough S."/>
            <person name="Mehta T."/>
            <person name="Meldrim J."/>
            <person name="Meneus L."/>
            <person name="Mihai O."/>
            <person name="Mihalev A."/>
            <person name="Mihova T."/>
            <person name="Mittelman R."/>
            <person name="Mlenga V."/>
            <person name="Montmayeur A."/>
            <person name="Mulrain L."/>
            <person name="Navidi A."/>
            <person name="Naylor J."/>
            <person name="Negash T."/>
            <person name="Nguyen T."/>
            <person name="Nguyen N."/>
            <person name="Nicol R."/>
            <person name="Norbu C."/>
            <person name="Norbu N."/>
            <person name="Novod N."/>
            <person name="O'Neill B."/>
            <person name="Osman S."/>
            <person name="Markiewicz E."/>
            <person name="Oyono O.L."/>
            <person name="Patti C."/>
            <person name="Phunkhang P."/>
            <person name="Pierre F."/>
            <person name="Priest M."/>
            <person name="Raghuraman S."/>
            <person name="Rege F."/>
            <person name="Reyes R."/>
            <person name="Rise C."/>
            <person name="Rogov P."/>
            <person name="Ross K."/>
            <person name="Ryan E."/>
            <person name="Settipalli S."/>
            <person name="Shea T."/>
            <person name="Sherpa N."/>
            <person name="Shi L."/>
            <person name="Shih D."/>
            <person name="Sparrow T."/>
            <person name="Spaulding J."/>
            <person name="Stalker J."/>
            <person name="Stange-Thomann N."/>
            <person name="Stavropoulos S."/>
            <person name="Stone C."/>
            <person name="Strader C."/>
            <person name="Tesfaye S."/>
            <person name="Thomson T."/>
            <person name="Thoulutsang Y."/>
            <person name="Thoulutsang D."/>
            <person name="Topham K."/>
            <person name="Topping I."/>
            <person name="Tsamla T."/>
            <person name="Vassiliev H."/>
            <person name="Vo A."/>
            <person name="Wangchuk T."/>
            <person name="Wangdi T."/>
            <person name="Weiand M."/>
            <person name="Wilkinson J."/>
            <person name="Wilson A."/>
            <person name="Yadav S."/>
            <person name="Young G."/>
            <person name="Yu Q."/>
            <person name="Zembek L."/>
            <person name="Zhong D."/>
            <person name="Zimmer A."/>
            <person name="Zwirko Z."/>
            <person name="Jaffe D.B."/>
            <person name="Alvarez P."/>
            <person name="Brockman W."/>
            <person name="Butler J."/>
            <person name="Chin C."/>
            <person name="Gnerre S."/>
            <person name="Grabherr M."/>
            <person name="Kleber M."/>
            <person name="Mauceli E."/>
            <person name="MacCallum I."/>
        </authorList>
    </citation>
    <scope>NUCLEOTIDE SEQUENCE [LARGE SCALE GENOMIC DNA]</scope>
    <source>
        <strain evidence="8">Tucson 15081-1352.22</strain>
    </source>
</reference>
<proteinExistence type="predicted"/>
<accession>B4KCX2</accession>
<dbReference type="InParanoid" id="B4KCX2"/>
<dbReference type="GO" id="GO:0106008">
    <property type="term" value="F:2-oxoglutaramate amidase activity"/>
    <property type="evidence" value="ECO:0007669"/>
    <property type="project" value="RHEA"/>
</dbReference>
<evidence type="ECO:0000259" key="6">
    <source>
        <dbReference type="PROSITE" id="PS50263"/>
    </source>
</evidence>
<dbReference type="eggNOG" id="KOG0806">
    <property type="taxonomic scope" value="Eukaryota"/>
</dbReference>
<dbReference type="Proteomes" id="UP000009192">
    <property type="component" value="Unassembled WGS sequence"/>
</dbReference>
<dbReference type="InterPro" id="IPR045254">
    <property type="entry name" value="Nit1/2_C-N_Hydrolase"/>
</dbReference>
<evidence type="ECO:0000256" key="2">
    <source>
        <dbReference type="ARBA" id="ARBA00036637"/>
    </source>
</evidence>
<feature type="domain" description="CN hydrolase" evidence="6">
    <location>
        <begin position="6"/>
        <end position="258"/>
    </location>
</feature>
<dbReference type="Pfam" id="PF00795">
    <property type="entry name" value="CN_hydrolase"/>
    <property type="match status" value="1"/>
</dbReference>
<dbReference type="PANTHER" id="PTHR23088:SF30">
    <property type="entry name" value="OMEGA-AMIDASE NIT2"/>
    <property type="match status" value="1"/>
</dbReference>
<sequence length="295" mass="33141">MMSNKLTLGLLQLPVGRDVANNVRRALESITQLKADNPLLQLAILPESFNGPYSVEEFRRHAEPVPDGPTCQALSKLASKLGIYIIGGSIIERDARNMLYNTCTVWAPNGQLIGRHRKLHLFNMNIETEQLGGVQFDEGDALIAGNELTVVQIGAQKVGIGICHDKRFEELARLYRIMGCSMIVYPSAFCICQGPMHWELLQRARAMDNQLFVVTCAPARNNMSGYVAYGHSMIVDPWARVLREAGQGHELIVETIDFDTVVEVRRQIPIYKQRRTDIYEQARANIYKLGSVLKM</sequence>
<dbReference type="EC" id="3.5.1.3" evidence="3"/>
<comment type="catalytic activity">
    <reaction evidence="5">
        <text>2-oxosuccinamate + H2O = oxaloacetate + NH4(+)</text>
        <dbReference type="Rhea" id="RHEA:59412"/>
        <dbReference type="ChEBI" id="CHEBI:15377"/>
        <dbReference type="ChEBI" id="CHEBI:16452"/>
        <dbReference type="ChEBI" id="CHEBI:28938"/>
        <dbReference type="ChEBI" id="CHEBI:57735"/>
        <dbReference type="EC" id="3.5.1.3"/>
    </reaction>
    <physiologicalReaction direction="left-to-right" evidence="5">
        <dbReference type="Rhea" id="RHEA:59413"/>
    </physiologicalReaction>
</comment>
<organism evidence="7 8">
    <name type="scientific">Drosophila mojavensis</name>
    <name type="common">Fruit fly</name>
    <dbReference type="NCBI Taxonomy" id="7230"/>
    <lineage>
        <taxon>Eukaryota</taxon>
        <taxon>Metazoa</taxon>
        <taxon>Ecdysozoa</taxon>
        <taxon>Arthropoda</taxon>
        <taxon>Hexapoda</taxon>
        <taxon>Insecta</taxon>
        <taxon>Pterygota</taxon>
        <taxon>Neoptera</taxon>
        <taxon>Endopterygota</taxon>
        <taxon>Diptera</taxon>
        <taxon>Brachycera</taxon>
        <taxon>Muscomorpha</taxon>
        <taxon>Ephydroidea</taxon>
        <taxon>Drosophilidae</taxon>
        <taxon>Drosophila</taxon>
    </lineage>
</organism>
<keyword evidence="1 7" id="KW-0378">Hydrolase</keyword>
<dbReference type="SUPFAM" id="SSF56317">
    <property type="entry name" value="Carbon-nitrogen hydrolase"/>
    <property type="match status" value="1"/>
</dbReference>
<comment type="catalytic activity">
    <reaction evidence="2">
        <text>2-oxoglutaramate + H2O = 2-oxoglutarate + NH4(+)</text>
        <dbReference type="Rhea" id="RHEA:32963"/>
        <dbReference type="ChEBI" id="CHEBI:15377"/>
        <dbReference type="ChEBI" id="CHEBI:16769"/>
        <dbReference type="ChEBI" id="CHEBI:16810"/>
        <dbReference type="ChEBI" id="CHEBI:28938"/>
        <dbReference type="EC" id="3.5.1.3"/>
    </reaction>
    <physiologicalReaction direction="left-to-right" evidence="2">
        <dbReference type="Rhea" id="RHEA:32964"/>
    </physiologicalReaction>
</comment>
<evidence type="ECO:0000313" key="8">
    <source>
        <dbReference type="Proteomes" id="UP000009192"/>
    </source>
</evidence>
<dbReference type="GO" id="GO:0006107">
    <property type="term" value="P:oxaloacetate metabolic process"/>
    <property type="evidence" value="ECO:0007669"/>
    <property type="project" value="TreeGrafter"/>
</dbReference>
<dbReference type="SMR" id="B4KCX2"/>
<evidence type="ECO:0000256" key="1">
    <source>
        <dbReference type="ARBA" id="ARBA00022801"/>
    </source>
</evidence>
<keyword evidence="8" id="KW-1185">Reference proteome</keyword>
<evidence type="ECO:0000313" key="7">
    <source>
        <dbReference type="EMBL" id="EDW16994.2"/>
    </source>
</evidence>
<dbReference type="OrthoDB" id="10250282at2759"/>
<dbReference type="KEGG" id="dmo:Dmoj_GI10850"/>
<name>B4KCX2_DROMO</name>
<dbReference type="EMBL" id="CH933806">
    <property type="protein sequence ID" value="EDW16994.2"/>
    <property type="molecule type" value="Genomic_DNA"/>
</dbReference>
<dbReference type="GO" id="GO:0050152">
    <property type="term" value="F:omega-amidase activity"/>
    <property type="evidence" value="ECO:0007669"/>
    <property type="project" value="UniProtKB-EC"/>
</dbReference>
<dbReference type="GO" id="GO:0006528">
    <property type="term" value="P:asparagine metabolic process"/>
    <property type="evidence" value="ECO:0007669"/>
    <property type="project" value="TreeGrafter"/>
</dbReference>
<protein>
    <recommendedName>
        <fullName evidence="3">omega-amidase</fullName>
        <ecNumber evidence="3">3.5.1.3</ecNumber>
    </recommendedName>
    <alternativeName>
        <fullName evidence="4">Nitrilase homolog 2</fullName>
    </alternativeName>
</protein>
<evidence type="ECO:0000256" key="5">
    <source>
        <dbReference type="ARBA" id="ARBA00048745"/>
    </source>
</evidence>
<dbReference type="InterPro" id="IPR003010">
    <property type="entry name" value="C-N_Hydrolase"/>
</dbReference>
<dbReference type="GO" id="GO:0005739">
    <property type="term" value="C:mitochondrion"/>
    <property type="evidence" value="ECO:0007669"/>
    <property type="project" value="TreeGrafter"/>
</dbReference>